<evidence type="ECO:0000256" key="1">
    <source>
        <dbReference type="SAM" id="MobiDB-lite"/>
    </source>
</evidence>
<sequence>MSVRTWLIGGAGALVVGTAVAFAAPALASTTATTPTPTASASASASPSTPDCNARGRLGALWAKLPEQLRNDLKAARALPAGAERKAAFETIKNEALDGHYGTEVQTWAKNAGARPHGWFDRAPAALKQDVRAALQQPAGSAREAALKNVADKAAAGDYGTVVKDRAEKITDSPWWKTCVA</sequence>
<dbReference type="RefSeq" id="WP_045245818.1">
    <property type="nucleotide sequence ID" value="NZ_JYIY01000034.1"/>
</dbReference>
<organism evidence="3 4">
    <name type="scientific">Microbacterium ginsengisoli</name>
    <dbReference type="NCBI Taxonomy" id="400772"/>
    <lineage>
        <taxon>Bacteria</taxon>
        <taxon>Bacillati</taxon>
        <taxon>Actinomycetota</taxon>
        <taxon>Actinomycetes</taxon>
        <taxon>Micrococcales</taxon>
        <taxon>Microbacteriaceae</taxon>
        <taxon>Microbacterium</taxon>
    </lineage>
</organism>
<proteinExistence type="predicted"/>
<reference evidence="3 4" key="1">
    <citation type="submission" date="2015-02" db="EMBL/GenBank/DDBJ databases">
        <title>Draft genome sequences of ten Microbacterium spp. with emphasis on heavy metal contaminated environments.</title>
        <authorList>
            <person name="Corretto E."/>
        </authorList>
    </citation>
    <scope>NUCLEOTIDE SEQUENCE [LARGE SCALE GENOMIC DNA]</scope>
    <source>
        <strain evidence="3 4">DSM 18659</strain>
    </source>
</reference>
<feature type="region of interest" description="Disordered" evidence="1">
    <location>
        <begin position="30"/>
        <end position="51"/>
    </location>
</feature>
<dbReference type="PATRIC" id="fig|400772.4.peg.130"/>
<protein>
    <submittedName>
        <fullName evidence="3">Uncharacterized protein</fullName>
    </submittedName>
</protein>
<evidence type="ECO:0000313" key="3">
    <source>
        <dbReference type="EMBL" id="KJL44894.1"/>
    </source>
</evidence>
<comment type="caution">
    <text evidence="3">The sequence shown here is derived from an EMBL/GenBank/DDBJ whole genome shotgun (WGS) entry which is preliminary data.</text>
</comment>
<gene>
    <name evidence="3" type="ORF">RR49_00109</name>
</gene>
<dbReference type="AlphaFoldDB" id="A0A0F0M3S1"/>
<feature type="signal peptide" evidence="2">
    <location>
        <begin position="1"/>
        <end position="28"/>
    </location>
</feature>
<dbReference type="STRING" id="400772.RR49_00109"/>
<accession>A0A0F0M3S1</accession>
<keyword evidence="2" id="KW-0732">Signal</keyword>
<dbReference type="EMBL" id="JYIY01000034">
    <property type="protein sequence ID" value="KJL44894.1"/>
    <property type="molecule type" value="Genomic_DNA"/>
</dbReference>
<dbReference type="Proteomes" id="UP000033451">
    <property type="component" value="Unassembled WGS sequence"/>
</dbReference>
<keyword evidence="4" id="KW-1185">Reference proteome</keyword>
<dbReference type="OrthoDB" id="4337672at2"/>
<evidence type="ECO:0000256" key="2">
    <source>
        <dbReference type="SAM" id="SignalP"/>
    </source>
</evidence>
<evidence type="ECO:0000313" key="4">
    <source>
        <dbReference type="Proteomes" id="UP000033451"/>
    </source>
</evidence>
<feature type="compositionally biased region" description="Low complexity" evidence="1">
    <location>
        <begin position="30"/>
        <end position="50"/>
    </location>
</feature>
<feature type="chain" id="PRO_5002445824" evidence="2">
    <location>
        <begin position="29"/>
        <end position="181"/>
    </location>
</feature>
<name>A0A0F0M3S1_9MICO</name>